<feature type="region of interest" description="Disordered" evidence="1">
    <location>
        <begin position="79"/>
        <end position="99"/>
    </location>
</feature>
<evidence type="ECO:0000256" key="2">
    <source>
        <dbReference type="SAM" id="Phobius"/>
    </source>
</evidence>
<keyword evidence="2" id="KW-0812">Transmembrane</keyword>
<keyword evidence="2" id="KW-1133">Transmembrane helix</keyword>
<dbReference type="EMBL" id="UOFG01000163">
    <property type="protein sequence ID" value="VAW62077.1"/>
    <property type="molecule type" value="Genomic_DNA"/>
</dbReference>
<evidence type="ECO:0000313" key="3">
    <source>
        <dbReference type="EMBL" id="VAW62077.1"/>
    </source>
</evidence>
<feature type="compositionally biased region" description="Gly residues" evidence="1">
    <location>
        <begin position="89"/>
        <end position="99"/>
    </location>
</feature>
<protein>
    <submittedName>
        <fullName evidence="3">Uncharacterized protein</fullName>
    </submittedName>
</protein>
<name>A0A3B0XG37_9ZZZZ</name>
<evidence type="ECO:0000256" key="1">
    <source>
        <dbReference type="SAM" id="MobiDB-lite"/>
    </source>
</evidence>
<dbReference type="AlphaFoldDB" id="A0A3B0XG37"/>
<feature type="transmembrane region" description="Helical" evidence="2">
    <location>
        <begin position="21"/>
        <end position="45"/>
    </location>
</feature>
<organism evidence="3">
    <name type="scientific">hydrothermal vent metagenome</name>
    <dbReference type="NCBI Taxonomy" id="652676"/>
    <lineage>
        <taxon>unclassified sequences</taxon>
        <taxon>metagenomes</taxon>
        <taxon>ecological metagenomes</taxon>
    </lineage>
</organism>
<proteinExistence type="predicted"/>
<gene>
    <name evidence="3" type="ORF">MNBD_GAMMA11-935</name>
</gene>
<keyword evidence="2" id="KW-0472">Membrane</keyword>
<reference evidence="3" key="1">
    <citation type="submission" date="2018-06" db="EMBL/GenBank/DDBJ databases">
        <authorList>
            <person name="Zhirakovskaya E."/>
        </authorList>
    </citation>
    <scope>NUCLEOTIDE SEQUENCE</scope>
</reference>
<sequence length="99" mass="10772">MNRNRDMKFQINKKPDYDRGFGVVAFIVFLVFIALLGGMFMSAVASSQRGWGYPGYNNNYSSGGSFFYFGGPNMYRDPSIRNSSVNGPGHRGGGPGGGK</sequence>
<accession>A0A3B0XG37</accession>